<dbReference type="GO" id="GO:0003677">
    <property type="term" value="F:DNA binding"/>
    <property type="evidence" value="ECO:0007669"/>
    <property type="project" value="InterPro"/>
</dbReference>
<protein>
    <recommendedName>
        <fullName evidence="4">HhH-GPD domain-containing protein</fullName>
    </recommendedName>
</protein>
<evidence type="ECO:0000256" key="1">
    <source>
        <dbReference type="ARBA" id="ARBA00004123"/>
    </source>
</evidence>
<dbReference type="InterPro" id="IPR003265">
    <property type="entry name" value="HhH-GPD_domain"/>
</dbReference>
<proteinExistence type="predicted"/>
<dbReference type="GO" id="GO:0006285">
    <property type="term" value="P:base-excision repair, AP site formation"/>
    <property type="evidence" value="ECO:0007669"/>
    <property type="project" value="UniProtKB-ARBA"/>
</dbReference>
<evidence type="ECO:0000256" key="2">
    <source>
        <dbReference type="ARBA" id="ARBA00023242"/>
    </source>
</evidence>
<evidence type="ECO:0000313" key="5">
    <source>
        <dbReference type="EMBL" id="KAK7058844.1"/>
    </source>
</evidence>
<dbReference type="Pfam" id="PF00730">
    <property type="entry name" value="HhH-GPD"/>
    <property type="match status" value="1"/>
</dbReference>
<feature type="region of interest" description="Disordered" evidence="3">
    <location>
        <begin position="132"/>
        <end position="158"/>
    </location>
</feature>
<keyword evidence="6" id="KW-1185">Reference proteome</keyword>
<dbReference type="GO" id="GO:0003824">
    <property type="term" value="F:catalytic activity"/>
    <property type="evidence" value="ECO:0007669"/>
    <property type="project" value="InterPro"/>
</dbReference>
<organism evidence="5 6">
    <name type="scientific">Paramarasmius palmivorus</name>
    <dbReference type="NCBI Taxonomy" id="297713"/>
    <lineage>
        <taxon>Eukaryota</taxon>
        <taxon>Fungi</taxon>
        <taxon>Dikarya</taxon>
        <taxon>Basidiomycota</taxon>
        <taxon>Agaricomycotina</taxon>
        <taxon>Agaricomycetes</taxon>
        <taxon>Agaricomycetidae</taxon>
        <taxon>Agaricales</taxon>
        <taxon>Marasmiineae</taxon>
        <taxon>Marasmiaceae</taxon>
        <taxon>Paramarasmius</taxon>
    </lineage>
</organism>
<dbReference type="SUPFAM" id="SSF48150">
    <property type="entry name" value="DNA-glycosylase"/>
    <property type="match status" value="1"/>
</dbReference>
<dbReference type="InterPro" id="IPR045138">
    <property type="entry name" value="MeCP2/MBD4"/>
</dbReference>
<reference evidence="5 6" key="1">
    <citation type="submission" date="2024-01" db="EMBL/GenBank/DDBJ databases">
        <title>A draft genome for a cacao thread blight-causing isolate of Paramarasmius palmivorus.</title>
        <authorList>
            <person name="Baruah I.K."/>
            <person name="Bukari Y."/>
            <person name="Amoako-Attah I."/>
            <person name="Meinhardt L.W."/>
            <person name="Bailey B.A."/>
            <person name="Cohen S.P."/>
        </authorList>
    </citation>
    <scope>NUCLEOTIDE SEQUENCE [LARGE SCALE GENOMIC DNA]</scope>
    <source>
        <strain evidence="5 6">GH-12</strain>
    </source>
</reference>
<dbReference type="AlphaFoldDB" id="A0AAW0E791"/>
<evidence type="ECO:0000313" key="6">
    <source>
        <dbReference type="Proteomes" id="UP001383192"/>
    </source>
</evidence>
<comment type="caution">
    <text evidence="5">The sequence shown here is derived from an EMBL/GenBank/DDBJ whole genome shotgun (WGS) entry which is preliminary data.</text>
</comment>
<dbReference type="GO" id="GO:0005634">
    <property type="term" value="C:nucleus"/>
    <property type="evidence" value="ECO:0007669"/>
    <property type="project" value="UniProtKB-SubCell"/>
</dbReference>
<evidence type="ECO:0000256" key="3">
    <source>
        <dbReference type="SAM" id="MobiDB-lite"/>
    </source>
</evidence>
<dbReference type="PANTHER" id="PTHR15074:SF0">
    <property type="entry name" value="METHYL-CPG-BINDING DOMAIN PROTEIN 4-LIKE PROTEIN"/>
    <property type="match status" value="1"/>
</dbReference>
<dbReference type="InterPro" id="IPR011257">
    <property type="entry name" value="DNA_glycosylase"/>
</dbReference>
<feature type="compositionally biased region" description="Low complexity" evidence="3">
    <location>
        <begin position="135"/>
        <end position="145"/>
    </location>
</feature>
<sequence length="259" mass="29339">MTSCPSTPNKKSRHPVITVSSPYFTKQIEVSVDSLFQQLSSLKPLLIQERVANDPWKLLVAVTLLNKTTAKVAIPAFWELITRWPTPWALSKADAKELLDFLRPLGTYSIRSKRLIALSKAYLLDPPSAFDARPSKPVIASPSKKSPSKKTNGNVDLPSTLTKRLRYPATPISHLPGTGSYALDSYRIFCSLHEDPFSEEWKSVTPTDKELVLYLRWRWAHLERLEWSAETGETRSVRVAYLTELIQGLKEFRERSQSG</sequence>
<feature type="domain" description="HhH-GPD" evidence="4">
    <location>
        <begin position="61"/>
        <end position="141"/>
    </location>
</feature>
<name>A0AAW0E791_9AGAR</name>
<gene>
    <name evidence="5" type="ORF">VNI00_001468</name>
</gene>
<comment type="subcellular location">
    <subcellularLocation>
        <location evidence="1">Nucleus</location>
    </subcellularLocation>
</comment>
<evidence type="ECO:0000259" key="4">
    <source>
        <dbReference type="Pfam" id="PF00730"/>
    </source>
</evidence>
<dbReference type="EMBL" id="JAYKXP010000004">
    <property type="protein sequence ID" value="KAK7058844.1"/>
    <property type="molecule type" value="Genomic_DNA"/>
</dbReference>
<dbReference type="Gene3D" id="1.10.340.30">
    <property type="entry name" value="Hypothetical protein, domain 2"/>
    <property type="match status" value="1"/>
</dbReference>
<accession>A0AAW0E791</accession>
<keyword evidence="2" id="KW-0539">Nucleus</keyword>
<dbReference type="Proteomes" id="UP001383192">
    <property type="component" value="Unassembled WGS sequence"/>
</dbReference>
<dbReference type="PANTHER" id="PTHR15074">
    <property type="entry name" value="METHYL-CPG-BINDING PROTEIN"/>
    <property type="match status" value="1"/>
</dbReference>